<dbReference type="Gene3D" id="1.10.150.530">
    <property type="match status" value="1"/>
</dbReference>
<proteinExistence type="inferred from homology"/>
<feature type="binding site" evidence="14">
    <location>
        <begin position="242"/>
        <end position="244"/>
    </location>
    <ligand>
        <name>S-adenosyl-L-methionine</name>
        <dbReference type="ChEBI" id="CHEBI:59789"/>
    </ligand>
</feature>
<dbReference type="SUPFAM" id="SSF102114">
    <property type="entry name" value="Radical SAM enzymes"/>
    <property type="match status" value="1"/>
</dbReference>
<dbReference type="NCBIfam" id="TIGR00048">
    <property type="entry name" value="rRNA_mod_RlmN"/>
    <property type="match status" value="1"/>
</dbReference>
<dbReference type="GO" id="GO:0030488">
    <property type="term" value="P:tRNA methylation"/>
    <property type="evidence" value="ECO:0007669"/>
    <property type="project" value="UniProtKB-UniRule"/>
</dbReference>
<comment type="similarity">
    <text evidence="2 14">Belongs to the radical SAM superfamily. RlmN family.</text>
</comment>
<dbReference type="PIRSF" id="PIRSF006004">
    <property type="entry name" value="CHP00048"/>
    <property type="match status" value="1"/>
</dbReference>
<dbReference type="EMBL" id="CP073078">
    <property type="protein sequence ID" value="QUD86981.1"/>
    <property type="molecule type" value="Genomic_DNA"/>
</dbReference>
<feature type="binding site" evidence="14">
    <location>
        <position position="137"/>
    </location>
    <ligand>
        <name>[4Fe-4S] cluster</name>
        <dbReference type="ChEBI" id="CHEBI:49883"/>
        <note>4Fe-4S-S-AdoMet</note>
    </ligand>
</feature>
<evidence type="ECO:0000259" key="16">
    <source>
        <dbReference type="PROSITE" id="PS51918"/>
    </source>
</evidence>
<protein>
    <recommendedName>
        <fullName evidence="14">Dual-specificity RNA methyltransferase RlmN</fullName>
        <ecNumber evidence="14">2.1.1.192</ecNumber>
    </recommendedName>
    <alternativeName>
        <fullName evidence="14">23S rRNA (adenine(2503)-C(2))-methyltransferase</fullName>
    </alternativeName>
    <alternativeName>
        <fullName evidence="14">23S rRNA m2A2503 methyltransferase</fullName>
    </alternativeName>
    <alternativeName>
        <fullName evidence="14">Ribosomal RNA large subunit methyltransferase N</fullName>
    </alternativeName>
    <alternativeName>
        <fullName evidence="14">tRNA (adenine(37)-C(2))-methyltransferase</fullName>
    </alternativeName>
    <alternativeName>
        <fullName evidence="14">tRNA m2A37 methyltransferase</fullName>
    </alternativeName>
</protein>
<dbReference type="Gene3D" id="3.20.20.70">
    <property type="entry name" value="Aldolase class I"/>
    <property type="match status" value="1"/>
</dbReference>
<evidence type="ECO:0000256" key="11">
    <source>
        <dbReference type="ARBA" id="ARBA00023004"/>
    </source>
</evidence>
<keyword evidence="4 14" id="KW-0963">Cytoplasm</keyword>
<keyword evidence="18" id="KW-1185">Reference proteome</keyword>
<comment type="caution">
    <text evidence="14">Lacks conserved residue(s) required for the propagation of feature annotation.</text>
</comment>
<dbReference type="GO" id="GO:0002935">
    <property type="term" value="F:tRNA (adenine(37)-C2)-methyltransferase activity"/>
    <property type="evidence" value="ECO:0007669"/>
    <property type="project" value="UniProtKB-UniRule"/>
</dbReference>
<evidence type="ECO:0000256" key="7">
    <source>
        <dbReference type="ARBA" id="ARBA00022679"/>
    </source>
</evidence>
<keyword evidence="7 14" id="KW-0808">Transferase</keyword>
<dbReference type="Pfam" id="PF21016">
    <property type="entry name" value="RlmN_N"/>
    <property type="match status" value="1"/>
</dbReference>
<evidence type="ECO:0000256" key="6">
    <source>
        <dbReference type="ARBA" id="ARBA00022603"/>
    </source>
</evidence>
<dbReference type="InterPro" id="IPR040072">
    <property type="entry name" value="Methyltransferase_A"/>
</dbReference>
<feature type="active site" description="S-methylcysteine intermediate" evidence="14">
    <location>
        <position position="362"/>
    </location>
</feature>
<organism evidence="17 18">
    <name type="scientific">Phenylobacterium montanum</name>
    <dbReference type="NCBI Taxonomy" id="2823693"/>
    <lineage>
        <taxon>Bacteria</taxon>
        <taxon>Pseudomonadati</taxon>
        <taxon>Pseudomonadota</taxon>
        <taxon>Alphaproteobacteria</taxon>
        <taxon>Caulobacterales</taxon>
        <taxon>Caulobacteraceae</taxon>
        <taxon>Phenylobacterium</taxon>
    </lineage>
</organism>
<feature type="binding site" evidence="14">
    <location>
        <position position="133"/>
    </location>
    <ligand>
        <name>[4Fe-4S] cluster</name>
        <dbReference type="ChEBI" id="CHEBI:49883"/>
        <note>4Fe-4S-S-AdoMet</note>
    </ligand>
</feature>
<feature type="region of interest" description="Disordered" evidence="15">
    <location>
        <begin position="1"/>
        <end position="20"/>
    </location>
</feature>
<dbReference type="InterPro" id="IPR013785">
    <property type="entry name" value="Aldolase_TIM"/>
</dbReference>
<evidence type="ECO:0000313" key="17">
    <source>
        <dbReference type="EMBL" id="QUD86981.1"/>
    </source>
</evidence>
<feature type="active site" description="Proton acceptor" evidence="14">
    <location>
        <position position="112"/>
    </location>
</feature>
<evidence type="ECO:0000256" key="14">
    <source>
        <dbReference type="HAMAP-Rule" id="MF_01849"/>
    </source>
</evidence>
<accession>A0A975FZ43</accession>
<keyword evidence="8 14" id="KW-0949">S-adenosyl-L-methionine</keyword>
<feature type="binding site" evidence="14">
    <location>
        <begin position="188"/>
        <end position="189"/>
    </location>
    <ligand>
        <name>S-adenosyl-L-methionine</name>
        <dbReference type="ChEBI" id="CHEBI:59789"/>
    </ligand>
</feature>
<dbReference type="InterPro" id="IPR027492">
    <property type="entry name" value="RNA_MTrfase_RlmN"/>
</dbReference>
<comment type="catalytic activity">
    <reaction evidence="14">
        <text>adenosine(37) in tRNA + 2 reduced [2Fe-2S]-[ferredoxin] + 2 S-adenosyl-L-methionine = 2-methyladenosine(37) in tRNA + 5'-deoxyadenosine + L-methionine + 2 oxidized [2Fe-2S]-[ferredoxin] + S-adenosyl-L-homocysteine</text>
        <dbReference type="Rhea" id="RHEA:43332"/>
        <dbReference type="Rhea" id="RHEA-COMP:10000"/>
        <dbReference type="Rhea" id="RHEA-COMP:10001"/>
        <dbReference type="Rhea" id="RHEA-COMP:10162"/>
        <dbReference type="Rhea" id="RHEA-COMP:10485"/>
        <dbReference type="ChEBI" id="CHEBI:17319"/>
        <dbReference type="ChEBI" id="CHEBI:33737"/>
        <dbReference type="ChEBI" id="CHEBI:33738"/>
        <dbReference type="ChEBI" id="CHEBI:57844"/>
        <dbReference type="ChEBI" id="CHEBI:57856"/>
        <dbReference type="ChEBI" id="CHEBI:59789"/>
        <dbReference type="ChEBI" id="CHEBI:74411"/>
        <dbReference type="ChEBI" id="CHEBI:74497"/>
        <dbReference type="EC" id="2.1.1.192"/>
    </reaction>
</comment>
<keyword evidence="11 14" id="KW-0408">Iron</keyword>
<evidence type="ECO:0000256" key="13">
    <source>
        <dbReference type="ARBA" id="ARBA00023157"/>
    </source>
</evidence>
<dbReference type="InterPro" id="IPR004383">
    <property type="entry name" value="rRNA_lsu_MTrfase_RlmN/Cfr"/>
</dbReference>
<dbReference type="GO" id="GO:0019843">
    <property type="term" value="F:rRNA binding"/>
    <property type="evidence" value="ECO:0007669"/>
    <property type="project" value="UniProtKB-UniRule"/>
</dbReference>
<dbReference type="SFLD" id="SFLDG01062">
    <property type="entry name" value="methyltransferase_(Class_A)"/>
    <property type="match status" value="1"/>
</dbReference>
<dbReference type="InterPro" id="IPR007197">
    <property type="entry name" value="rSAM"/>
</dbReference>
<gene>
    <name evidence="14 17" type="primary">rlmN</name>
    <name evidence="17" type="ORF">KCG34_18175</name>
</gene>
<comment type="function">
    <text evidence="14">Specifically methylates position 2 of adenine 2503 in 23S rRNA and position 2 of adenine 37 in tRNAs. m2A2503 modification seems to play a crucial role in the proofreading step occurring at the peptidyl transferase center and thus would serve to optimize ribosomal fidelity.</text>
</comment>
<evidence type="ECO:0000256" key="12">
    <source>
        <dbReference type="ARBA" id="ARBA00023014"/>
    </source>
</evidence>
<dbReference type="Pfam" id="PF04055">
    <property type="entry name" value="Radical_SAM"/>
    <property type="match status" value="1"/>
</dbReference>
<evidence type="ECO:0000256" key="3">
    <source>
        <dbReference type="ARBA" id="ARBA00022485"/>
    </source>
</evidence>
<evidence type="ECO:0000256" key="4">
    <source>
        <dbReference type="ARBA" id="ARBA00022490"/>
    </source>
</evidence>
<dbReference type="Proteomes" id="UP000676409">
    <property type="component" value="Chromosome"/>
</dbReference>
<evidence type="ECO:0000256" key="8">
    <source>
        <dbReference type="ARBA" id="ARBA00022691"/>
    </source>
</evidence>
<keyword evidence="5 14" id="KW-0698">rRNA processing</keyword>
<dbReference type="RefSeq" id="WP_211937033.1">
    <property type="nucleotide sequence ID" value="NZ_CP073078.1"/>
</dbReference>
<dbReference type="HAMAP" id="MF_01849">
    <property type="entry name" value="RNA_methyltr_RlmN"/>
    <property type="match status" value="1"/>
</dbReference>
<keyword evidence="10 14" id="KW-0479">Metal-binding</keyword>
<evidence type="ECO:0000256" key="1">
    <source>
        <dbReference type="ARBA" id="ARBA00004496"/>
    </source>
</evidence>
<comment type="subcellular location">
    <subcellularLocation>
        <location evidence="1 14">Cytoplasm</location>
    </subcellularLocation>
</comment>
<dbReference type="InterPro" id="IPR048641">
    <property type="entry name" value="RlmN_N"/>
</dbReference>
<feature type="binding site" evidence="14">
    <location>
        <position position="140"/>
    </location>
    <ligand>
        <name>[4Fe-4S] cluster</name>
        <dbReference type="ChEBI" id="CHEBI:49883"/>
        <note>4Fe-4S-S-AdoMet</note>
    </ligand>
</feature>
<dbReference type="GO" id="GO:0046872">
    <property type="term" value="F:metal ion binding"/>
    <property type="evidence" value="ECO:0007669"/>
    <property type="project" value="UniProtKB-KW"/>
</dbReference>
<keyword evidence="13 14" id="KW-1015">Disulfide bond</keyword>
<evidence type="ECO:0000256" key="9">
    <source>
        <dbReference type="ARBA" id="ARBA00022694"/>
    </source>
</evidence>
<evidence type="ECO:0000256" key="5">
    <source>
        <dbReference type="ARBA" id="ARBA00022552"/>
    </source>
</evidence>
<feature type="domain" description="Radical SAM core" evidence="16">
    <location>
        <begin position="119"/>
        <end position="359"/>
    </location>
</feature>
<dbReference type="GO" id="GO:0051539">
    <property type="term" value="F:4 iron, 4 sulfur cluster binding"/>
    <property type="evidence" value="ECO:0007669"/>
    <property type="project" value="UniProtKB-UniRule"/>
</dbReference>
<comment type="miscellaneous">
    <text evidence="14">Reaction proceeds by a ping-pong mechanism involving intermediate methylation of a conserved cysteine residue.</text>
</comment>
<name>A0A975FZ43_9CAUL</name>
<dbReference type="GO" id="GO:0005737">
    <property type="term" value="C:cytoplasm"/>
    <property type="evidence" value="ECO:0007669"/>
    <property type="project" value="UniProtKB-SubCell"/>
</dbReference>
<evidence type="ECO:0000313" key="18">
    <source>
        <dbReference type="Proteomes" id="UP000676409"/>
    </source>
</evidence>
<dbReference type="KEGG" id="caul:KCG34_18175"/>
<dbReference type="AlphaFoldDB" id="A0A975FZ43"/>
<dbReference type="FunFam" id="3.20.20.70:FF:000008">
    <property type="entry name" value="Dual-specificity RNA methyltransferase RlmN"/>
    <property type="match status" value="1"/>
</dbReference>
<evidence type="ECO:0000256" key="15">
    <source>
        <dbReference type="SAM" id="MobiDB-lite"/>
    </source>
</evidence>
<dbReference type="PROSITE" id="PS51918">
    <property type="entry name" value="RADICAL_SAM"/>
    <property type="match status" value="1"/>
</dbReference>
<dbReference type="GO" id="GO:0070040">
    <property type="term" value="F:rRNA (adenine(2503)-C2-)-methyltransferase activity"/>
    <property type="evidence" value="ECO:0007669"/>
    <property type="project" value="UniProtKB-UniRule"/>
</dbReference>
<comment type="cofactor">
    <cofactor evidence="14">
        <name>[4Fe-4S] cluster</name>
        <dbReference type="ChEBI" id="CHEBI:49883"/>
    </cofactor>
    <text evidence="14">Binds 1 [4Fe-4S] cluster. The cluster is coordinated with 3 cysteines and an exchangeable S-adenosyl-L-methionine.</text>
</comment>
<reference evidence="17" key="1">
    <citation type="submission" date="2021-04" db="EMBL/GenBank/DDBJ databases">
        <title>The complete genome sequence of Caulobacter sp. S6.</title>
        <authorList>
            <person name="Tang Y."/>
            <person name="Ouyang W."/>
            <person name="Liu Q."/>
            <person name="Huang B."/>
            <person name="Guo Z."/>
            <person name="Lei P."/>
        </authorList>
    </citation>
    <scope>NUCLEOTIDE SEQUENCE</scope>
    <source>
        <strain evidence="17">S6</strain>
    </source>
</reference>
<dbReference type="SFLD" id="SFLDF00275">
    <property type="entry name" value="adenosine_C2_methyltransferase"/>
    <property type="match status" value="1"/>
</dbReference>
<dbReference type="GO" id="GO:0000049">
    <property type="term" value="F:tRNA binding"/>
    <property type="evidence" value="ECO:0007669"/>
    <property type="project" value="UniProtKB-UniRule"/>
</dbReference>
<keyword evidence="12 14" id="KW-0411">Iron-sulfur</keyword>
<evidence type="ECO:0000256" key="2">
    <source>
        <dbReference type="ARBA" id="ARBA00007544"/>
    </source>
</evidence>
<dbReference type="CDD" id="cd01335">
    <property type="entry name" value="Radical_SAM"/>
    <property type="match status" value="1"/>
</dbReference>
<evidence type="ECO:0000256" key="10">
    <source>
        <dbReference type="ARBA" id="ARBA00022723"/>
    </source>
</evidence>
<sequence>MSVTLDLSRGAPPKLAPKPNLSGLTRAGLAQALVEGDICAPDKAKMRAEQLWRWMHHRGVTSFDQMTNVAKETRALLADRFVVSRPEVAERQVSADGTRKWLLRFAPGIEAETVYIPDVGRAGALCVSSQVGCTLNCTFCHTGTQALVRNLTAAEIVAQVQVARDDLAEWPSDKDDRRLSNVVFMGMGEPLYNLDSVADAIDIISDNEGLALSRRRTTVSTSGVVPELKALGERTGAMLAISLHATNDELRNELVPINRRYPLKELMAAIRDYPGLSNARRVTFEYVMLKGVNDSPAEARELVRLIRGIPAKINLIPFNPWPGSPYECSSWSTIEAFAAIVNKAGYASPIRTPRGRDILAACGQLRSESEKLRASERRKLNAAG</sequence>
<dbReference type="EC" id="2.1.1.192" evidence="14"/>
<keyword evidence="6 14" id="KW-0489">Methyltransferase</keyword>
<dbReference type="SFLD" id="SFLDS00029">
    <property type="entry name" value="Radical_SAM"/>
    <property type="match status" value="1"/>
</dbReference>
<dbReference type="InterPro" id="IPR058240">
    <property type="entry name" value="rSAM_sf"/>
</dbReference>
<dbReference type="PANTHER" id="PTHR30544:SF5">
    <property type="entry name" value="RADICAL SAM CORE DOMAIN-CONTAINING PROTEIN"/>
    <property type="match status" value="1"/>
</dbReference>
<feature type="binding site" evidence="14">
    <location>
        <position position="220"/>
    </location>
    <ligand>
        <name>S-adenosyl-L-methionine</name>
        <dbReference type="ChEBI" id="CHEBI:59789"/>
    </ligand>
</feature>
<keyword evidence="3 14" id="KW-0004">4Fe-4S</keyword>
<dbReference type="GO" id="GO:0070475">
    <property type="term" value="P:rRNA base methylation"/>
    <property type="evidence" value="ECO:0007669"/>
    <property type="project" value="UniProtKB-UniRule"/>
</dbReference>
<keyword evidence="9 14" id="KW-0819">tRNA processing</keyword>
<feature type="binding site" evidence="14">
    <location>
        <position position="319"/>
    </location>
    <ligand>
        <name>S-adenosyl-L-methionine</name>
        <dbReference type="ChEBI" id="CHEBI:59789"/>
    </ligand>
</feature>
<dbReference type="PANTHER" id="PTHR30544">
    <property type="entry name" value="23S RRNA METHYLTRANSFERASE"/>
    <property type="match status" value="1"/>
</dbReference>
<comment type="catalytic activity">
    <reaction evidence="14">
        <text>adenosine(2503) in 23S rRNA + 2 reduced [2Fe-2S]-[ferredoxin] + 2 S-adenosyl-L-methionine = 2-methyladenosine(2503) in 23S rRNA + 5'-deoxyadenosine + L-methionine + 2 oxidized [2Fe-2S]-[ferredoxin] + S-adenosyl-L-homocysteine</text>
        <dbReference type="Rhea" id="RHEA:42916"/>
        <dbReference type="Rhea" id="RHEA-COMP:10000"/>
        <dbReference type="Rhea" id="RHEA-COMP:10001"/>
        <dbReference type="Rhea" id="RHEA-COMP:10152"/>
        <dbReference type="Rhea" id="RHEA-COMP:10282"/>
        <dbReference type="ChEBI" id="CHEBI:17319"/>
        <dbReference type="ChEBI" id="CHEBI:33737"/>
        <dbReference type="ChEBI" id="CHEBI:33738"/>
        <dbReference type="ChEBI" id="CHEBI:57844"/>
        <dbReference type="ChEBI" id="CHEBI:57856"/>
        <dbReference type="ChEBI" id="CHEBI:59789"/>
        <dbReference type="ChEBI" id="CHEBI:74411"/>
        <dbReference type="ChEBI" id="CHEBI:74497"/>
        <dbReference type="EC" id="2.1.1.192"/>
    </reaction>
</comment>